<protein>
    <submittedName>
        <fullName evidence="2">Uncharacterized protein</fullName>
    </submittedName>
</protein>
<comment type="caution">
    <text evidence="2">The sequence shown here is derived from an EMBL/GenBank/DDBJ whole genome shotgun (WGS) entry which is preliminary data.</text>
</comment>
<proteinExistence type="predicted"/>
<dbReference type="Proteomes" id="UP000828390">
    <property type="component" value="Unassembled WGS sequence"/>
</dbReference>
<accession>A0A9D4F1I2</accession>
<reference evidence="2" key="1">
    <citation type="journal article" date="2019" name="bioRxiv">
        <title>The Genome of the Zebra Mussel, Dreissena polymorpha: A Resource for Invasive Species Research.</title>
        <authorList>
            <person name="McCartney M.A."/>
            <person name="Auch B."/>
            <person name="Kono T."/>
            <person name="Mallez S."/>
            <person name="Zhang Y."/>
            <person name="Obille A."/>
            <person name="Becker A."/>
            <person name="Abrahante J.E."/>
            <person name="Garbe J."/>
            <person name="Badalamenti J.P."/>
            <person name="Herman A."/>
            <person name="Mangelson H."/>
            <person name="Liachko I."/>
            <person name="Sullivan S."/>
            <person name="Sone E.D."/>
            <person name="Koren S."/>
            <person name="Silverstein K.A.T."/>
            <person name="Beckman K.B."/>
            <person name="Gohl D.M."/>
        </authorList>
    </citation>
    <scope>NUCLEOTIDE SEQUENCE</scope>
    <source>
        <strain evidence="2">Duluth1</strain>
        <tissue evidence="2">Whole animal</tissue>
    </source>
</reference>
<dbReference type="EMBL" id="JAIWYP010000008">
    <property type="protein sequence ID" value="KAH3789998.1"/>
    <property type="molecule type" value="Genomic_DNA"/>
</dbReference>
<gene>
    <name evidence="2" type="ORF">DPMN_168191</name>
</gene>
<evidence type="ECO:0000256" key="1">
    <source>
        <dbReference type="SAM" id="MobiDB-lite"/>
    </source>
</evidence>
<sequence>MNVDEDTEEDFTNLAECSETRPGHRAKKNSAVTCQKWSSDEEKEIRQLFEKYFVENRRPTPKQCLKAMQISKKKGGVIHLRKKDVLKRKKCTE</sequence>
<organism evidence="2 3">
    <name type="scientific">Dreissena polymorpha</name>
    <name type="common">Zebra mussel</name>
    <name type="synonym">Mytilus polymorpha</name>
    <dbReference type="NCBI Taxonomy" id="45954"/>
    <lineage>
        <taxon>Eukaryota</taxon>
        <taxon>Metazoa</taxon>
        <taxon>Spiralia</taxon>
        <taxon>Lophotrochozoa</taxon>
        <taxon>Mollusca</taxon>
        <taxon>Bivalvia</taxon>
        <taxon>Autobranchia</taxon>
        <taxon>Heteroconchia</taxon>
        <taxon>Euheterodonta</taxon>
        <taxon>Imparidentia</taxon>
        <taxon>Neoheterodontei</taxon>
        <taxon>Myida</taxon>
        <taxon>Dreissenoidea</taxon>
        <taxon>Dreissenidae</taxon>
        <taxon>Dreissena</taxon>
    </lineage>
</organism>
<evidence type="ECO:0000313" key="3">
    <source>
        <dbReference type="Proteomes" id="UP000828390"/>
    </source>
</evidence>
<name>A0A9D4F1I2_DREPO</name>
<evidence type="ECO:0000313" key="2">
    <source>
        <dbReference type="EMBL" id="KAH3789998.1"/>
    </source>
</evidence>
<feature type="region of interest" description="Disordered" evidence="1">
    <location>
        <begin position="1"/>
        <end position="28"/>
    </location>
</feature>
<reference evidence="2" key="2">
    <citation type="submission" date="2020-11" db="EMBL/GenBank/DDBJ databases">
        <authorList>
            <person name="McCartney M.A."/>
            <person name="Auch B."/>
            <person name="Kono T."/>
            <person name="Mallez S."/>
            <person name="Becker A."/>
            <person name="Gohl D.M."/>
            <person name="Silverstein K.A.T."/>
            <person name="Koren S."/>
            <person name="Bechman K.B."/>
            <person name="Herman A."/>
            <person name="Abrahante J.E."/>
            <person name="Garbe J."/>
        </authorList>
    </citation>
    <scope>NUCLEOTIDE SEQUENCE</scope>
    <source>
        <strain evidence="2">Duluth1</strain>
        <tissue evidence="2">Whole animal</tissue>
    </source>
</reference>
<dbReference type="AlphaFoldDB" id="A0A9D4F1I2"/>
<keyword evidence="3" id="KW-1185">Reference proteome</keyword>
<feature type="compositionally biased region" description="Acidic residues" evidence="1">
    <location>
        <begin position="1"/>
        <end position="11"/>
    </location>
</feature>